<keyword evidence="5" id="KW-1185">Reference proteome</keyword>
<accession>A0A8J3W4W9</accession>
<name>A0A8J3W4W9_9ACTN</name>
<organism evidence="4 5">
    <name type="scientific">Planobispora longispora</name>
    <dbReference type="NCBI Taxonomy" id="28887"/>
    <lineage>
        <taxon>Bacteria</taxon>
        <taxon>Bacillati</taxon>
        <taxon>Actinomycetota</taxon>
        <taxon>Actinomycetes</taxon>
        <taxon>Streptosporangiales</taxon>
        <taxon>Streptosporangiaceae</taxon>
        <taxon>Planobispora</taxon>
    </lineage>
</organism>
<dbReference type="AlphaFoldDB" id="A0A8J3W4W9"/>
<keyword evidence="2" id="KW-1133">Transmembrane helix</keyword>
<proteinExistence type="predicted"/>
<evidence type="ECO:0000256" key="1">
    <source>
        <dbReference type="SAM" id="MobiDB-lite"/>
    </source>
</evidence>
<evidence type="ECO:0000259" key="3">
    <source>
        <dbReference type="Pfam" id="PF13808"/>
    </source>
</evidence>
<keyword evidence="2" id="KW-0472">Membrane</keyword>
<dbReference type="EMBL" id="BOOH01000023">
    <property type="protein sequence ID" value="GIH76819.1"/>
    <property type="molecule type" value="Genomic_DNA"/>
</dbReference>
<feature type="domain" description="H repeat-associated protein N-terminal" evidence="3">
    <location>
        <begin position="27"/>
        <end position="110"/>
    </location>
</feature>
<evidence type="ECO:0000313" key="5">
    <source>
        <dbReference type="Proteomes" id="UP000616724"/>
    </source>
</evidence>
<dbReference type="Proteomes" id="UP000616724">
    <property type="component" value="Unassembled WGS sequence"/>
</dbReference>
<sequence length="182" mass="19081">MLTHHREHVTSTAPIASPDDLPAPADVLDTPPDPRSRRGRRYRLGSLLALSLIAVLGGAASLAAITRCISGYDPDLLARAGLPGTAPLAAGTLRRLLSRLDGDAFDVATCGYLATLATRPLPEADDHRARRTPSVGLAVDGKMLRGSRSSTGSTGSLLAALRHDTQTVAADLGLLRRVFPGY</sequence>
<evidence type="ECO:0000313" key="4">
    <source>
        <dbReference type="EMBL" id="GIH76819.1"/>
    </source>
</evidence>
<protein>
    <recommendedName>
        <fullName evidence="3">H repeat-associated protein N-terminal domain-containing protein</fullName>
    </recommendedName>
</protein>
<keyword evidence="2" id="KW-0812">Transmembrane</keyword>
<dbReference type="InterPro" id="IPR032806">
    <property type="entry name" value="YbfD_N"/>
</dbReference>
<reference evidence="4 5" key="1">
    <citation type="submission" date="2021-01" db="EMBL/GenBank/DDBJ databases">
        <title>Whole genome shotgun sequence of Planobispora longispora NBRC 13918.</title>
        <authorList>
            <person name="Komaki H."/>
            <person name="Tamura T."/>
        </authorList>
    </citation>
    <scope>NUCLEOTIDE SEQUENCE [LARGE SCALE GENOMIC DNA]</scope>
    <source>
        <strain evidence="4 5">NBRC 13918</strain>
    </source>
</reference>
<dbReference type="Pfam" id="PF13808">
    <property type="entry name" value="DDE_Tnp_1_assoc"/>
    <property type="match status" value="1"/>
</dbReference>
<feature type="compositionally biased region" description="Low complexity" evidence="1">
    <location>
        <begin position="13"/>
        <end position="30"/>
    </location>
</feature>
<feature type="region of interest" description="Disordered" evidence="1">
    <location>
        <begin position="1"/>
        <end position="39"/>
    </location>
</feature>
<comment type="caution">
    <text evidence="4">The sequence shown here is derived from an EMBL/GenBank/DDBJ whole genome shotgun (WGS) entry which is preliminary data.</text>
</comment>
<evidence type="ECO:0000256" key="2">
    <source>
        <dbReference type="SAM" id="Phobius"/>
    </source>
</evidence>
<gene>
    <name evidence="4" type="ORF">Plo01_32480</name>
</gene>
<feature type="transmembrane region" description="Helical" evidence="2">
    <location>
        <begin position="44"/>
        <end position="65"/>
    </location>
</feature>